<evidence type="ECO:0000313" key="3">
    <source>
        <dbReference type="Proteomes" id="UP001234989"/>
    </source>
</evidence>
<name>A0AAF0R1Y4_SOLVR</name>
<dbReference type="EMBL" id="CP133617">
    <property type="protein sequence ID" value="WMV34752.1"/>
    <property type="molecule type" value="Genomic_DNA"/>
</dbReference>
<gene>
    <name evidence="2" type="ORF">MTR67_028137</name>
</gene>
<feature type="region of interest" description="Disordered" evidence="1">
    <location>
        <begin position="1"/>
        <end position="21"/>
    </location>
</feature>
<evidence type="ECO:0000313" key="2">
    <source>
        <dbReference type="EMBL" id="WMV34752.1"/>
    </source>
</evidence>
<proteinExistence type="predicted"/>
<protein>
    <submittedName>
        <fullName evidence="2">Uncharacterized protein</fullName>
    </submittedName>
</protein>
<accession>A0AAF0R1Y4</accession>
<reference evidence="2" key="1">
    <citation type="submission" date="2023-08" db="EMBL/GenBank/DDBJ databases">
        <title>A de novo genome assembly of Solanum verrucosum Schlechtendal, a Mexican diploid species geographically isolated from the other diploid A-genome species in potato relatives.</title>
        <authorList>
            <person name="Hosaka K."/>
        </authorList>
    </citation>
    <scope>NUCLEOTIDE SEQUENCE</scope>
    <source>
        <tissue evidence="2">Young leaves</tissue>
    </source>
</reference>
<organism evidence="2 3">
    <name type="scientific">Solanum verrucosum</name>
    <dbReference type="NCBI Taxonomy" id="315347"/>
    <lineage>
        <taxon>Eukaryota</taxon>
        <taxon>Viridiplantae</taxon>
        <taxon>Streptophyta</taxon>
        <taxon>Embryophyta</taxon>
        <taxon>Tracheophyta</taxon>
        <taxon>Spermatophyta</taxon>
        <taxon>Magnoliopsida</taxon>
        <taxon>eudicotyledons</taxon>
        <taxon>Gunneridae</taxon>
        <taxon>Pentapetalae</taxon>
        <taxon>asterids</taxon>
        <taxon>lamiids</taxon>
        <taxon>Solanales</taxon>
        <taxon>Solanaceae</taxon>
        <taxon>Solanoideae</taxon>
        <taxon>Solaneae</taxon>
        <taxon>Solanum</taxon>
    </lineage>
</organism>
<keyword evidence="3" id="KW-1185">Reference proteome</keyword>
<dbReference type="AlphaFoldDB" id="A0AAF0R1Y4"/>
<dbReference type="Proteomes" id="UP001234989">
    <property type="component" value="Chromosome 6"/>
</dbReference>
<sequence>MATAGKPASSSAPKPFDFSDDSVPKRVVLSIDQQRCCLEALEVFKDKRFSSPEKIRQEFMTLQRKQGVCLLGRARRTGLA</sequence>
<evidence type="ECO:0000256" key="1">
    <source>
        <dbReference type="SAM" id="MobiDB-lite"/>
    </source>
</evidence>